<feature type="region of interest" description="Disordered" evidence="9">
    <location>
        <begin position="957"/>
        <end position="1076"/>
    </location>
</feature>
<feature type="domain" description="FYVE-type" evidence="12">
    <location>
        <begin position="1792"/>
        <end position="1851"/>
    </location>
</feature>
<evidence type="ECO:0008006" key="15">
    <source>
        <dbReference type="Google" id="ProtNLM"/>
    </source>
</evidence>
<dbReference type="SMART" id="SM00233">
    <property type="entry name" value="PH"/>
    <property type="match status" value="2"/>
</dbReference>
<dbReference type="SMART" id="SM00064">
    <property type="entry name" value="FYVE"/>
    <property type="match status" value="1"/>
</dbReference>
<evidence type="ECO:0000256" key="8">
    <source>
        <dbReference type="PROSITE-ProRule" id="PRU00091"/>
    </source>
</evidence>
<dbReference type="PROSITE" id="PS50010">
    <property type="entry name" value="DH_2"/>
    <property type="match status" value="1"/>
</dbReference>
<feature type="compositionally biased region" description="Low complexity" evidence="9">
    <location>
        <begin position="1119"/>
        <end position="1137"/>
    </location>
</feature>
<dbReference type="InterPro" id="IPR001849">
    <property type="entry name" value="PH_domain"/>
</dbReference>
<dbReference type="InterPro" id="IPR035899">
    <property type="entry name" value="DBL_dom_sf"/>
</dbReference>
<dbReference type="GO" id="GO:0005856">
    <property type="term" value="C:cytoskeleton"/>
    <property type="evidence" value="ECO:0007669"/>
    <property type="project" value="UniProtKB-SubCell"/>
</dbReference>
<feature type="domain" description="PH" evidence="10">
    <location>
        <begin position="1893"/>
        <end position="1986"/>
    </location>
</feature>
<dbReference type="SUPFAM" id="SSF48065">
    <property type="entry name" value="DBL homology domain (DH-domain)"/>
    <property type="match status" value="1"/>
</dbReference>
<dbReference type="InterPro" id="IPR013083">
    <property type="entry name" value="Znf_RING/FYVE/PHD"/>
</dbReference>
<dbReference type="Gene3D" id="2.30.29.30">
    <property type="entry name" value="Pleckstrin-homology domain (PH domain)/Phosphotyrosine-binding domain (PTB)"/>
    <property type="match status" value="2"/>
</dbReference>
<sequence length="1987" mass="219112">MSSLQGARREFKVGPLYFFDQPTAQERAKGTRILHFSLANEGAQVAADTVQSSSKNNLCFNKESDDENYGQPQPRGALGVNKDHSTVNTVINNELHGCDRNPVHPMEAYKDAAPGLLRELAGLLSRYQWHEEGCVPRGLVNILNCSSQDLTAGVFSGKSQVVQVADCAKHTVNRLKSHARASTTINFSLSSKSCKDKGWIVAPAVMSDQEPQKSAVWQWVLQRLQTANISMYTAASHQRRRARPGQGTRNASLRSGRVPLYEQEDVGQDPSLDTYRRDATDPAGETRGPDPAEITLRDQRWLLCLVLPSGSGLPGGGFYTNAFSDDDTVIASISAVGRGAVTHPVSGVISAAWDQGGGILCGPDSTVSKEWSWQGGSGSGSKERVLIQVSRSISIKLLNGTSGLLCFRSEGETIQLALSVPSVLLSHNTTTTPPTDTSCVKPNQRLVSHKQLVLAKKKRPPGHVAEGKLPSVTTASGCHQEALQMRKVRNTLDDWLEYYRTATGVRCPDTEAPQRSRSRREVRSAALPSSLNTSGCEDAWPAAPADPTGPPSTVYPLLGSSAGQGPRTPRKPLREESYVTQVGALRVHSNLNRLEATHAPPLPLPRPMSGVAAGGGREAARREQVLVVCVTGPGGHYPDLERLHQRSSRDRAEPCVQCQMDPFRLVRYEVSSGRTGSAERRLLQLRHDVAPGMLLMYIRGKLLFADHISTGSRCSVSDLHQQISITRRDYSLGLSLPVDYKCRLAYPKPPYTGMEKPPLAPKPKLVQLQRAGMSPSHPRRNVPPHPSSPGTQKRVKPALAPKPTLPKLTSAAQSRPFSFPDPTAQSANSATPRAVGLLNSKNGGQQEIKKPDWDYIIPICLCSQENCQCVVNKGRLVDTRAQKPVAGAGFRHDNMTGGNKNQAINASSNKPTNKDDRGGSAVATNRRPLPHRTQCDQANGNCILLPVDESTSCLHGPRLRQQTQPSGGEPLPIPIPRKPRKPALTRQEKMEEEPQEERAGTGGREARAKEVTGPAERKSERSPSVAAPVPQQHTSVSGTQVQLCPSGRSGCPPPAPPPKKKPFLSTPAPCPLPQDVDVDEEELNWGDAAGVYEMELSVDREEECEGNQESVHTESDRTLLPLSKSQPGPSSSSNYSPVAMEGGARRLELPQSLKVLPKKPQRHSAPMDFAQTWESCEEVEEGRRAVDQRKRDLSRSEDSLSGRATRRLPLPPLVENAGWRFSSPPVALTPSKASRSSVGKQRAKSFTGVDVVRSEGQKRHSFRRLLDLKLSVKMLPRLMGKGGHGLRDSVSTESEQSVDGDLEQPLPESHPGRVPVEQSVDGDDFHPGSVGDGGVYENVPYYEEIPDYINMQASGKQQTPVLPPVWRHTEHDDIEDDNIYEEQEPYISSFEAEAARVEEGSSSDDDGDIMMVQSSDEDDDNGSSSSGKDALEPSADKENECRRKKSKIHHIAMEIKSSENVFVDVIKLLHIDFREAVSKASRQAGKPVIDEKVLNQILYNLPQLYELNQDLLRELEDENAQLADIFVKKGPYLKMYSTYIREFDRNVALLDEQSKRNPAFGVVVRVFEASPRCANLALRHYLLKPVQRIPQYQLLLTDYLKHLPPDSADYKDTQAALVIVKEVANHANDIMKQGDNFQKLIQVQCGLNGHHEIVQPGRVFLKEGFLKKLSRKVMQPRMFFLFNDTLLYTTPVQYGQYKLNNMLSLAGMKVSKPTHEAHQNELNIESVERSFILSASSATERDDWLQAISMAINDHTRKKISFISSKSTEETEESEQASGAPLGSKAPIWIPDPRATMCMICTCEFTLTWRRHHCRACGKVVCQACSSNKHCLEYLKNQLARVCDQCFLVLQQQSSEKALSTTLSPTGRSAFAFSRKHKKIPAALKEVSANTDHSSMSGYLQMSKGNKKQGRRLWFVIKDKVLYAYAASENVAALESQPLLGFVLKGDSEHKLQFKLYHKNTLFYMFKADDLAAAQRWINSFKEATVL</sequence>
<feature type="region of interest" description="Disordered" evidence="9">
    <location>
        <begin position="1394"/>
        <end position="1443"/>
    </location>
</feature>
<evidence type="ECO:0000256" key="2">
    <source>
        <dbReference type="ARBA" id="ARBA00022490"/>
    </source>
</evidence>
<dbReference type="Gene3D" id="1.20.900.10">
    <property type="entry name" value="Dbl homology (DH) domain"/>
    <property type="match status" value="1"/>
</dbReference>
<dbReference type="GO" id="GO:0008270">
    <property type="term" value="F:zinc ion binding"/>
    <property type="evidence" value="ECO:0007669"/>
    <property type="project" value="UniProtKB-KW"/>
</dbReference>
<dbReference type="SUPFAM" id="SSF57903">
    <property type="entry name" value="FYVE/PHD zinc finger"/>
    <property type="match status" value="1"/>
</dbReference>
<dbReference type="Gene3D" id="3.30.40.10">
    <property type="entry name" value="Zinc/RING finger domain, C3HC4 (zinc finger)"/>
    <property type="match status" value="1"/>
</dbReference>
<evidence type="ECO:0000256" key="1">
    <source>
        <dbReference type="ARBA" id="ARBA00004245"/>
    </source>
</evidence>
<feature type="region of interest" description="Disordered" evidence="9">
    <location>
        <begin position="1764"/>
        <end position="1784"/>
    </location>
</feature>
<dbReference type="InterPro" id="IPR000219">
    <property type="entry name" value="DH_dom"/>
</dbReference>
<dbReference type="GO" id="GO:0005737">
    <property type="term" value="C:cytoplasm"/>
    <property type="evidence" value="ECO:0007669"/>
    <property type="project" value="TreeGrafter"/>
</dbReference>
<feature type="region of interest" description="Disordered" evidence="9">
    <location>
        <begin position="57"/>
        <end position="81"/>
    </location>
</feature>
<dbReference type="OrthoDB" id="245697at2759"/>
<dbReference type="PANTHER" id="PTHR12673">
    <property type="entry name" value="FACIOGENITAL DYSPLASIA PROTEIN"/>
    <property type="match status" value="1"/>
</dbReference>
<dbReference type="CDD" id="cd00160">
    <property type="entry name" value="RhoGEF"/>
    <property type="match status" value="1"/>
</dbReference>
<feature type="domain" description="DH" evidence="11">
    <location>
        <begin position="1447"/>
        <end position="1630"/>
    </location>
</feature>
<dbReference type="GO" id="GO:0005085">
    <property type="term" value="F:guanyl-nucleotide exchange factor activity"/>
    <property type="evidence" value="ECO:0007669"/>
    <property type="project" value="UniProtKB-KW"/>
</dbReference>
<feature type="compositionally biased region" description="Basic and acidic residues" evidence="9">
    <location>
        <begin position="1181"/>
        <end position="1200"/>
    </location>
</feature>
<dbReference type="Proteomes" id="UP001148018">
    <property type="component" value="Unassembled WGS sequence"/>
</dbReference>
<keyword evidence="14" id="KW-1185">Reference proteome</keyword>
<evidence type="ECO:0000256" key="6">
    <source>
        <dbReference type="ARBA" id="ARBA00022833"/>
    </source>
</evidence>
<feature type="compositionally biased region" description="Basic and acidic residues" evidence="9">
    <location>
        <begin position="508"/>
        <end position="523"/>
    </location>
</feature>
<accession>A0A9Q0DVQ6</accession>
<evidence type="ECO:0000259" key="11">
    <source>
        <dbReference type="PROSITE" id="PS50010"/>
    </source>
</evidence>
<gene>
    <name evidence="13" type="ORF">NHX12_003063</name>
</gene>
<dbReference type="InterPro" id="IPR051092">
    <property type="entry name" value="FYVE_RhoGEF_PH"/>
</dbReference>
<feature type="compositionally biased region" description="Polar residues" evidence="9">
    <location>
        <begin position="1031"/>
        <end position="1043"/>
    </location>
</feature>
<feature type="domain" description="PH" evidence="10">
    <location>
        <begin position="1659"/>
        <end position="1753"/>
    </location>
</feature>
<proteinExistence type="predicted"/>
<dbReference type="EMBL" id="JANIIK010000110">
    <property type="protein sequence ID" value="KAJ3596659.1"/>
    <property type="molecule type" value="Genomic_DNA"/>
</dbReference>
<dbReference type="Pfam" id="PF00169">
    <property type="entry name" value="PH"/>
    <property type="match status" value="2"/>
</dbReference>
<feature type="compositionally biased region" description="Basic and acidic residues" evidence="9">
    <location>
        <begin position="1429"/>
        <end position="1441"/>
    </location>
</feature>
<dbReference type="InterPro" id="IPR000306">
    <property type="entry name" value="Znf_FYVE"/>
</dbReference>
<feature type="region of interest" description="Disordered" evidence="9">
    <location>
        <begin position="770"/>
        <end position="830"/>
    </location>
</feature>
<keyword evidence="6" id="KW-0862">Zinc</keyword>
<protein>
    <recommendedName>
        <fullName evidence="15">FYVE, RhoGEF and PH domain-containing protein 6</fullName>
    </recommendedName>
</protein>
<dbReference type="SMART" id="SM00325">
    <property type="entry name" value="RhoGEF"/>
    <property type="match status" value="1"/>
</dbReference>
<feature type="region of interest" description="Disordered" evidence="9">
    <location>
        <begin position="1176"/>
        <end position="1253"/>
    </location>
</feature>
<feature type="region of interest" description="Disordered" evidence="9">
    <location>
        <begin position="1098"/>
        <end position="1147"/>
    </location>
</feature>
<reference evidence="13" key="1">
    <citation type="submission" date="2022-07" db="EMBL/GenBank/DDBJ databases">
        <title>Chromosome-level genome of Muraenolepis orangiensis.</title>
        <authorList>
            <person name="Kim J."/>
        </authorList>
    </citation>
    <scope>NUCLEOTIDE SEQUENCE</scope>
    <source>
        <strain evidence="13">KU_S4_2022</strain>
        <tissue evidence="13">Muscle</tissue>
    </source>
</reference>
<organism evidence="13 14">
    <name type="scientific">Muraenolepis orangiensis</name>
    <name type="common">Patagonian moray cod</name>
    <dbReference type="NCBI Taxonomy" id="630683"/>
    <lineage>
        <taxon>Eukaryota</taxon>
        <taxon>Metazoa</taxon>
        <taxon>Chordata</taxon>
        <taxon>Craniata</taxon>
        <taxon>Vertebrata</taxon>
        <taxon>Euteleostomi</taxon>
        <taxon>Actinopterygii</taxon>
        <taxon>Neopterygii</taxon>
        <taxon>Teleostei</taxon>
        <taxon>Neoteleostei</taxon>
        <taxon>Acanthomorphata</taxon>
        <taxon>Zeiogadaria</taxon>
        <taxon>Gadariae</taxon>
        <taxon>Gadiformes</taxon>
        <taxon>Muraenolepidoidei</taxon>
        <taxon>Muraenolepididae</taxon>
        <taxon>Muraenolepis</taxon>
    </lineage>
</organism>
<name>A0A9Q0DVQ6_9TELE</name>
<feature type="compositionally biased region" description="Low complexity" evidence="9">
    <location>
        <begin position="797"/>
        <end position="809"/>
    </location>
</feature>
<keyword evidence="5 8" id="KW-0863">Zinc-finger</keyword>
<evidence type="ECO:0000313" key="14">
    <source>
        <dbReference type="Proteomes" id="UP001148018"/>
    </source>
</evidence>
<dbReference type="CDD" id="cd13237">
    <property type="entry name" value="PH2_FGD5_FGD6"/>
    <property type="match status" value="1"/>
</dbReference>
<evidence type="ECO:0000256" key="9">
    <source>
        <dbReference type="SAM" id="MobiDB-lite"/>
    </source>
</evidence>
<evidence type="ECO:0000259" key="10">
    <source>
        <dbReference type="PROSITE" id="PS50003"/>
    </source>
</evidence>
<evidence type="ECO:0000256" key="3">
    <source>
        <dbReference type="ARBA" id="ARBA00022658"/>
    </source>
</evidence>
<dbReference type="PROSITE" id="PS50178">
    <property type="entry name" value="ZF_FYVE"/>
    <property type="match status" value="1"/>
</dbReference>
<keyword evidence="7" id="KW-0206">Cytoskeleton</keyword>
<feature type="compositionally biased region" description="Polar residues" evidence="9">
    <location>
        <begin position="896"/>
        <end position="911"/>
    </location>
</feature>
<keyword evidence="4" id="KW-0479">Metal-binding</keyword>
<dbReference type="CDD" id="cd15743">
    <property type="entry name" value="FYVE_FGD6"/>
    <property type="match status" value="1"/>
</dbReference>
<dbReference type="Pfam" id="PF01363">
    <property type="entry name" value="FYVE"/>
    <property type="match status" value="1"/>
</dbReference>
<feature type="region of interest" description="Disordered" evidence="9">
    <location>
        <begin position="1278"/>
        <end position="1334"/>
    </location>
</feature>
<feature type="region of interest" description="Disordered" evidence="9">
    <location>
        <begin position="234"/>
        <end position="292"/>
    </location>
</feature>
<dbReference type="InterPro" id="IPR017455">
    <property type="entry name" value="Znf_FYVE-rel"/>
</dbReference>
<dbReference type="SUPFAM" id="SSF50729">
    <property type="entry name" value="PH domain-like"/>
    <property type="match status" value="2"/>
</dbReference>
<comment type="subcellular location">
    <subcellularLocation>
        <location evidence="1">Cytoplasm</location>
        <location evidence="1">Cytoskeleton</location>
    </subcellularLocation>
</comment>
<feature type="compositionally biased region" description="Basic and acidic residues" evidence="9">
    <location>
        <begin position="996"/>
        <end position="1021"/>
    </location>
</feature>
<evidence type="ECO:0000256" key="5">
    <source>
        <dbReference type="ARBA" id="ARBA00022771"/>
    </source>
</evidence>
<feature type="region of interest" description="Disordered" evidence="9">
    <location>
        <begin position="888"/>
        <end position="936"/>
    </location>
</feature>
<comment type="caution">
    <text evidence="13">The sequence shown here is derived from an EMBL/GenBank/DDBJ whole genome shotgun (WGS) entry which is preliminary data.</text>
</comment>
<evidence type="ECO:0000256" key="4">
    <source>
        <dbReference type="ARBA" id="ARBA00022723"/>
    </source>
</evidence>
<dbReference type="PANTHER" id="PTHR12673:SF12">
    <property type="entry name" value="FYVE, RHOGEF AND PH DOMAIN-CONTAINING PROTEIN 6"/>
    <property type="match status" value="1"/>
</dbReference>
<evidence type="ECO:0000259" key="12">
    <source>
        <dbReference type="PROSITE" id="PS50178"/>
    </source>
</evidence>
<dbReference type="Pfam" id="PF00621">
    <property type="entry name" value="RhoGEF"/>
    <property type="match status" value="1"/>
</dbReference>
<keyword evidence="2" id="KW-0963">Cytoplasm</keyword>
<keyword evidence="3" id="KW-0344">Guanine-nucleotide releasing factor</keyword>
<evidence type="ECO:0000313" key="13">
    <source>
        <dbReference type="EMBL" id="KAJ3596659.1"/>
    </source>
</evidence>
<feature type="region of interest" description="Disordered" evidence="9">
    <location>
        <begin position="507"/>
        <end position="574"/>
    </location>
</feature>
<dbReference type="PROSITE" id="PS50003">
    <property type="entry name" value="PH_DOMAIN"/>
    <property type="match status" value="2"/>
</dbReference>
<dbReference type="InterPro" id="IPR011993">
    <property type="entry name" value="PH-like_dom_sf"/>
</dbReference>
<evidence type="ECO:0000256" key="7">
    <source>
        <dbReference type="ARBA" id="ARBA00023212"/>
    </source>
</evidence>
<dbReference type="InterPro" id="IPR011011">
    <property type="entry name" value="Znf_FYVE_PHD"/>
</dbReference>